<gene>
    <name evidence="1" type="ORF">BGZ65_007694</name>
</gene>
<dbReference type="Proteomes" id="UP000749646">
    <property type="component" value="Unassembled WGS sequence"/>
</dbReference>
<dbReference type="EMBL" id="JAAAHW010006351">
    <property type="protein sequence ID" value="KAF9962833.1"/>
    <property type="molecule type" value="Genomic_DNA"/>
</dbReference>
<keyword evidence="2" id="KW-1185">Reference proteome</keyword>
<dbReference type="SUPFAM" id="SSF52540">
    <property type="entry name" value="P-loop containing nucleoside triphosphate hydrolases"/>
    <property type="match status" value="1"/>
</dbReference>
<comment type="caution">
    <text evidence="1">The sequence shown here is derived from an EMBL/GenBank/DDBJ whole genome shotgun (WGS) entry which is preliminary data.</text>
</comment>
<protein>
    <submittedName>
        <fullName evidence="1">Uncharacterized protein</fullName>
    </submittedName>
</protein>
<reference evidence="1" key="1">
    <citation type="journal article" date="2020" name="Fungal Divers.">
        <title>Resolving the Mortierellaceae phylogeny through synthesis of multi-gene phylogenetics and phylogenomics.</title>
        <authorList>
            <person name="Vandepol N."/>
            <person name="Liber J."/>
            <person name="Desiro A."/>
            <person name="Na H."/>
            <person name="Kennedy M."/>
            <person name="Barry K."/>
            <person name="Grigoriev I.V."/>
            <person name="Miller A.N."/>
            <person name="O'Donnell K."/>
            <person name="Stajich J.E."/>
            <person name="Bonito G."/>
        </authorList>
    </citation>
    <scope>NUCLEOTIDE SEQUENCE</scope>
    <source>
        <strain evidence="1">MES-2147</strain>
    </source>
</reference>
<name>A0A9P6J4T0_9FUNG</name>
<dbReference type="OrthoDB" id="2303713at2759"/>
<sequence length="336" mass="39103">MPRKKESRWETFIASDGKPVDFPTNWIDILDGFKYKPKPREEFAHLKRDLQAGDMIDLWVNPKPFKNNRKVIVTEQMLELWNDIHGDELRQYVRVLSGPAGVGKSYLSYFLAARAYAEGWPILYISDAGDLDKGNEQETAMELIKRFLALKKDILTAAELDLLVSDYYATIDVSRHAIGVIFEKLLQQAEQKSLLLVDEHGELFQRTPTIPEQYKSLYHLQSLSLRRFSQLLCNFHWNCTCQPRWIITGYQGKSKGPHQLRTTRAVSSSLPSTMSKPKYLKWTLNKSPEKEHDFLYKVKWKGYGEEMKNPHLLAKKGNYCRGAHRIQNPKRRKSKE</sequence>
<dbReference type="Gene3D" id="3.40.50.300">
    <property type="entry name" value="P-loop containing nucleotide triphosphate hydrolases"/>
    <property type="match status" value="1"/>
</dbReference>
<evidence type="ECO:0000313" key="1">
    <source>
        <dbReference type="EMBL" id="KAF9962833.1"/>
    </source>
</evidence>
<proteinExistence type="predicted"/>
<dbReference type="InterPro" id="IPR027417">
    <property type="entry name" value="P-loop_NTPase"/>
</dbReference>
<evidence type="ECO:0000313" key="2">
    <source>
        <dbReference type="Proteomes" id="UP000749646"/>
    </source>
</evidence>
<accession>A0A9P6J4T0</accession>
<organism evidence="1 2">
    <name type="scientific">Modicella reniformis</name>
    <dbReference type="NCBI Taxonomy" id="1440133"/>
    <lineage>
        <taxon>Eukaryota</taxon>
        <taxon>Fungi</taxon>
        <taxon>Fungi incertae sedis</taxon>
        <taxon>Mucoromycota</taxon>
        <taxon>Mortierellomycotina</taxon>
        <taxon>Mortierellomycetes</taxon>
        <taxon>Mortierellales</taxon>
        <taxon>Mortierellaceae</taxon>
        <taxon>Modicella</taxon>
    </lineage>
</organism>
<dbReference type="AlphaFoldDB" id="A0A9P6J4T0"/>